<dbReference type="InterPro" id="IPR011042">
    <property type="entry name" value="6-blade_b-propeller_TolB-like"/>
</dbReference>
<gene>
    <name evidence="5" type="ORF">EMK97_11970</name>
</gene>
<dbReference type="Gene3D" id="2.120.10.30">
    <property type="entry name" value="TolB, C-terminal domain"/>
    <property type="match status" value="3"/>
</dbReference>
<dbReference type="AlphaFoldDB" id="A0A4V0ZG81"/>
<dbReference type="InterPro" id="IPR002469">
    <property type="entry name" value="Peptidase_S9B_N"/>
</dbReference>
<proteinExistence type="inferred from homology"/>
<feature type="DNA-binding region" description="OmpR/PhoB-type" evidence="3">
    <location>
        <begin position="4"/>
        <end position="102"/>
    </location>
</feature>
<name>A0A4V0ZG81_9GAMM</name>
<reference evidence="5 6" key="1">
    <citation type="submission" date="2018-12" db="EMBL/GenBank/DDBJ databases">
        <title>Complete genome of Litorilituus sediminis.</title>
        <authorList>
            <person name="Liu A."/>
            <person name="Rong J."/>
        </authorList>
    </citation>
    <scope>NUCLEOTIDE SEQUENCE [LARGE SCALE GENOMIC DNA]</scope>
    <source>
        <strain evidence="5 6">JCM 17549</strain>
    </source>
</reference>
<accession>A0A4V0ZG81</accession>
<dbReference type="InterPro" id="IPR036388">
    <property type="entry name" value="WH-like_DNA-bd_sf"/>
</dbReference>
<dbReference type="InterPro" id="IPR016032">
    <property type="entry name" value="Sig_transdc_resp-reg_C-effctor"/>
</dbReference>
<dbReference type="Pfam" id="PF07676">
    <property type="entry name" value="PD40"/>
    <property type="match status" value="1"/>
</dbReference>
<dbReference type="GO" id="GO:0006355">
    <property type="term" value="P:regulation of DNA-templated transcription"/>
    <property type="evidence" value="ECO:0007669"/>
    <property type="project" value="InterPro"/>
</dbReference>
<feature type="domain" description="OmpR/PhoB-type" evidence="4">
    <location>
        <begin position="4"/>
        <end position="102"/>
    </location>
</feature>
<comment type="similarity">
    <text evidence="1">Belongs to the TolB family.</text>
</comment>
<dbReference type="RefSeq" id="WP_130602476.1">
    <property type="nucleotide sequence ID" value="NZ_CP034759.1"/>
</dbReference>
<dbReference type="SMART" id="SM00862">
    <property type="entry name" value="Trans_reg_C"/>
    <property type="match status" value="1"/>
</dbReference>
<evidence type="ECO:0000259" key="4">
    <source>
        <dbReference type="PROSITE" id="PS51755"/>
    </source>
</evidence>
<dbReference type="InterPro" id="IPR011659">
    <property type="entry name" value="WD40"/>
</dbReference>
<dbReference type="PROSITE" id="PS51755">
    <property type="entry name" value="OMPR_PHOB"/>
    <property type="match status" value="1"/>
</dbReference>
<dbReference type="EMBL" id="CP034759">
    <property type="protein sequence ID" value="QBG36380.1"/>
    <property type="molecule type" value="Genomic_DNA"/>
</dbReference>
<evidence type="ECO:0000313" key="5">
    <source>
        <dbReference type="EMBL" id="QBG36380.1"/>
    </source>
</evidence>
<dbReference type="Pfam" id="PF00930">
    <property type="entry name" value="DPPIV_N"/>
    <property type="match status" value="1"/>
</dbReference>
<dbReference type="SUPFAM" id="SSF46894">
    <property type="entry name" value="C-terminal effector domain of the bipartite response regulators"/>
    <property type="match status" value="1"/>
</dbReference>
<keyword evidence="6" id="KW-1185">Reference proteome</keyword>
<dbReference type="InterPro" id="IPR001867">
    <property type="entry name" value="OmpR/PhoB-type_DNA-bd"/>
</dbReference>
<keyword evidence="2 3" id="KW-0238">DNA-binding</keyword>
<dbReference type="KEGG" id="lsd:EMK97_11970"/>
<protein>
    <recommendedName>
        <fullName evidence="4">OmpR/PhoB-type domain-containing protein</fullName>
    </recommendedName>
</protein>
<evidence type="ECO:0000256" key="1">
    <source>
        <dbReference type="ARBA" id="ARBA00009820"/>
    </source>
</evidence>
<sequence>MPRSESFTLGLFHVTPEANNIQFANEDSIQIQAKIMEVLVYLAQSYPKLVTRNELIDTVWQGNYPVGEKALTNAIWRLRQILKADGDSHIETVRKSGYRLLLAPNYQQETPSKEAKSKANFLTTKLIAATALLLSFSIVIISYLNQDSQRHIENLTADPGRELYPAISPNGKHLAYLWRKIGETPNLYVKDLQQPDLPAKQITFSADIEASPTWSKGGDSLFYTSRSWDNSRCQVIRLSLAKAQRQVLANCATKVKAELALSSKGDILAFTHHTNAQPLPGIYFLNLNDNKAKPQRFSCYQACQYQDRRFAFSPNDDYLAVTRRVEKLVENIFLIDLKTQDSQQLTFGEADIKGLVWHPSGDSIVFSAEKSDTRQGYRVFIKDKHITELAVTGFSYPNTVPNSLDMVYHHWQVKSHLSSLALGNETPAAPFPLLQSKFSYHSPDHSAKAKQITFVSNESGHHEIWLADQDGGQRQQLTTLKGQVSFPQWSNDGQHIVFLAGKKQTLANEIVVVNVATKHIKRLTTQFDAHFRPQWSYDDSAIIAVASSNNQHHLHRFELSSDTSTELIKEDILIAQQDAEQRIWFTRANSQGLWLFQANKDGANISQVLSNTEFNNSYNWTVSTQGIYFQADYLNHHTLNFYAFATGQVQSLVKLPLRTLNKYSALSHIEKQNLLIFSQADFPQVDIKRLSDPTLN</sequence>
<dbReference type="GO" id="GO:0003677">
    <property type="term" value="F:DNA binding"/>
    <property type="evidence" value="ECO:0007669"/>
    <property type="project" value="UniProtKB-UniRule"/>
</dbReference>
<dbReference type="Pfam" id="PF00486">
    <property type="entry name" value="Trans_reg_C"/>
    <property type="match status" value="1"/>
</dbReference>
<dbReference type="SUPFAM" id="SSF82171">
    <property type="entry name" value="DPP6 N-terminal domain-like"/>
    <property type="match status" value="2"/>
</dbReference>
<dbReference type="PANTHER" id="PTHR36842:SF1">
    <property type="entry name" value="PROTEIN TOLB"/>
    <property type="match status" value="1"/>
</dbReference>
<organism evidence="5 6">
    <name type="scientific">Litorilituus sediminis</name>
    <dbReference type="NCBI Taxonomy" id="718192"/>
    <lineage>
        <taxon>Bacteria</taxon>
        <taxon>Pseudomonadati</taxon>
        <taxon>Pseudomonadota</taxon>
        <taxon>Gammaproteobacteria</taxon>
        <taxon>Alteromonadales</taxon>
        <taxon>Colwelliaceae</taxon>
        <taxon>Litorilituus</taxon>
    </lineage>
</organism>
<dbReference type="OrthoDB" id="9782895at2"/>
<dbReference type="Gene3D" id="1.10.10.10">
    <property type="entry name" value="Winged helix-like DNA-binding domain superfamily/Winged helix DNA-binding domain"/>
    <property type="match status" value="1"/>
</dbReference>
<dbReference type="PANTHER" id="PTHR36842">
    <property type="entry name" value="PROTEIN TOLB HOMOLOG"/>
    <property type="match status" value="1"/>
</dbReference>
<evidence type="ECO:0000313" key="6">
    <source>
        <dbReference type="Proteomes" id="UP000290244"/>
    </source>
</evidence>
<dbReference type="GO" id="GO:0006508">
    <property type="term" value="P:proteolysis"/>
    <property type="evidence" value="ECO:0007669"/>
    <property type="project" value="InterPro"/>
</dbReference>
<evidence type="ECO:0000256" key="3">
    <source>
        <dbReference type="PROSITE-ProRule" id="PRU01091"/>
    </source>
</evidence>
<evidence type="ECO:0000256" key="2">
    <source>
        <dbReference type="ARBA" id="ARBA00023125"/>
    </source>
</evidence>
<dbReference type="CDD" id="cd00383">
    <property type="entry name" value="trans_reg_C"/>
    <property type="match status" value="1"/>
</dbReference>
<dbReference type="GO" id="GO:0000160">
    <property type="term" value="P:phosphorelay signal transduction system"/>
    <property type="evidence" value="ECO:0007669"/>
    <property type="project" value="InterPro"/>
</dbReference>
<dbReference type="Proteomes" id="UP000290244">
    <property type="component" value="Chromosome"/>
</dbReference>